<evidence type="ECO:0000313" key="3">
    <source>
        <dbReference type="Proteomes" id="UP001558652"/>
    </source>
</evidence>
<dbReference type="Proteomes" id="UP001558652">
    <property type="component" value="Unassembled WGS sequence"/>
</dbReference>
<proteinExistence type="predicted"/>
<keyword evidence="3" id="KW-1185">Reference proteome</keyword>
<dbReference type="Gene3D" id="3.30.450.30">
    <property type="entry name" value="Dynein light chain 2a, cytoplasmic"/>
    <property type="match status" value="1"/>
</dbReference>
<sequence>MVISRYRIGPTKSDQETTYHERGDMDRTSIDELTPGEVLRMYTDEMSKQLAFRQSLATIAFKEECKPPPSVYSWVKEHRSSRPLVGGSPVCQMLSRRRSRPVVDLNSLMRAQAMRKKGLPGRRVTFRLEEFLDARPYDLKVNMIKAKKPINILYNNLVSRDNVKHVLITIKNSIYRTSMTEELSMIYNCYVGYIGRAERDLRDIDPEDDIILVRISTLQHEIIITPSKLWMILVVQETKDCHQRHPPKMVMDDSGQVVGFETPPWRSHTLVDGVERDGGKKIP</sequence>
<dbReference type="EMBL" id="JBFDAA010000019">
    <property type="protein sequence ID" value="KAL1115655.1"/>
    <property type="molecule type" value="Genomic_DNA"/>
</dbReference>
<name>A0ABD0YKA7_9HEMI</name>
<feature type="region of interest" description="Disordered" evidence="1">
    <location>
        <begin position="1"/>
        <end position="28"/>
    </location>
</feature>
<dbReference type="SUPFAM" id="SSF103196">
    <property type="entry name" value="Roadblock/LC7 domain"/>
    <property type="match status" value="1"/>
</dbReference>
<protein>
    <submittedName>
        <fullName evidence="2">Uncharacterized protein</fullName>
    </submittedName>
</protein>
<feature type="compositionally biased region" description="Basic and acidic residues" evidence="1">
    <location>
        <begin position="13"/>
        <end position="28"/>
    </location>
</feature>
<comment type="caution">
    <text evidence="2">The sequence shown here is derived from an EMBL/GenBank/DDBJ whole genome shotgun (WGS) entry which is preliminary data.</text>
</comment>
<reference evidence="2 3" key="1">
    <citation type="submission" date="2024-07" db="EMBL/GenBank/DDBJ databases">
        <title>Chromosome-level genome assembly of the water stick insect Ranatra chinensis (Heteroptera: Nepidae).</title>
        <authorList>
            <person name="Liu X."/>
        </authorList>
    </citation>
    <scope>NUCLEOTIDE SEQUENCE [LARGE SCALE GENOMIC DNA]</scope>
    <source>
        <strain evidence="2">Cailab_2021Rc</strain>
        <tissue evidence="2">Muscle</tissue>
    </source>
</reference>
<organism evidence="2 3">
    <name type="scientific">Ranatra chinensis</name>
    <dbReference type="NCBI Taxonomy" id="642074"/>
    <lineage>
        <taxon>Eukaryota</taxon>
        <taxon>Metazoa</taxon>
        <taxon>Ecdysozoa</taxon>
        <taxon>Arthropoda</taxon>
        <taxon>Hexapoda</taxon>
        <taxon>Insecta</taxon>
        <taxon>Pterygota</taxon>
        <taxon>Neoptera</taxon>
        <taxon>Paraneoptera</taxon>
        <taxon>Hemiptera</taxon>
        <taxon>Heteroptera</taxon>
        <taxon>Panheteroptera</taxon>
        <taxon>Nepomorpha</taxon>
        <taxon>Nepidae</taxon>
        <taxon>Ranatrinae</taxon>
        <taxon>Ranatra</taxon>
    </lineage>
</organism>
<accession>A0ABD0YKA7</accession>
<gene>
    <name evidence="2" type="ORF">AAG570_005945</name>
</gene>
<dbReference type="AlphaFoldDB" id="A0ABD0YKA7"/>
<evidence type="ECO:0000313" key="2">
    <source>
        <dbReference type="EMBL" id="KAL1115655.1"/>
    </source>
</evidence>
<evidence type="ECO:0000256" key="1">
    <source>
        <dbReference type="SAM" id="MobiDB-lite"/>
    </source>
</evidence>